<feature type="domain" description="Major facilitator superfamily (MFS) profile" evidence="8">
    <location>
        <begin position="1"/>
        <end position="401"/>
    </location>
</feature>
<dbReference type="GO" id="GO:0005886">
    <property type="term" value="C:plasma membrane"/>
    <property type="evidence" value="ECO:0007669"/>
    <property type="project" value="UniProtKB-SubCell"/>
</dbReference>
<evidence type="ECO:0000256" key="1">
    <source>
        <dbReference type="ARBA" id="ARBA00004651"/>
    </source>
</evidence>
<dbReference type="InterPro" id="IPR022324">
    <property type="entry name" value="Bacilysin_exporter_BacE_put"/>
</dbReference>
<dbReference type="Proteomes" id="UP000287224">
    <property type="component" value="Unassembled WGS sequence"/>
</dbReference>
<comment type="subcellular location">
    <subcellularLocation>
        <location evidence="1">Cell membrane</location>
        <topology evidence="1">Multi-pass membrane protein</topology>
    </subcellularLocation>
</comment>
<dbReference type="PANTHER" id="PTHR23513:SF11">
    <property type="entry name" value="STAPHYLOFERRIN A TRANSPORTER"/>
    <property type="match status" value="1"/>
</dbReference>
<feature type="transmembrane region" description="Helical" evidence="7">
    <location>
        <begin position="313"/>
        <end position="332"/>
    </location>
</feature>
<dbReference type="InterPro" id="IPR036259">
    <property type="entry name" value="MFS_trans_sf"/>
</dbReference>
<evidence type="ECO:0000256" key="6">
    <source>
        <dbReference type="ARBA" id="ARBA00023136"/>
    </source>
</evidence>
<keyword evidence="6 7" id="KW-0472">Membrane</keyword>
<sequence length="404" mass="42907">MISLLRAFTNRSFALLWSGQIISRLGDSFFTIALAWWVLQKTGSATAMGLVLICSTVPLLVFLLLGGVVGDRWPRVRVMLGSDLIRGGVVLLIAALAFLQWLQLWEVFVMSAIFGTVEAFFDPAYAALIPDMVPAELLTSANALRRISMEGAQLAGPAIAAIIIASGGTSLAFALDGISFFASALCVLALPRVEVLRQPAEMETGILQDLHKGIVTVLASPWLWLTLLIACVSTIFLVGPAEAALPLLIKQRFGVQVGYYALLTTLSALGSLLAAIWLGRFTRLRHRGPMTYGAWLLASLMLMVMGFHIPIVLMSLAFFVQGAAFACLGLAWTNSLQEFVPSDLLGRVSSIDILVSSGLLPIGYGLAGIAADHLGAAPVFLLGGAIAAVIIAVGLLHPAIRAVD</sequence>
<evidence type="ECO:0000313" key="10">
    <source>
        <dbReference type="Proteomes" id="UP000287224"/>
    </source>
</evidence>
<dbReference type="GO" id="GO:0022857">
    <property type="term" value="F:transmembrane transporter activity"/>
    <property type="evidence" value="ECO:0007669"/>
    <property type="project" value="InterPro"/>
</dbReference>
<evidence type="ECO:0000259" key="8">
    <source>
        <dbReference type="PROSITE" id="PS50850"/>
    </source>
</evidence>
<dbReference type="CDD" id="cd06173">
    <property type="entry name" value="MFS_MefA_like"/>
    <property type="match status" value="1"/>
</dbReference>
<dbReference type="InterPro" id="IPR010290">
    <property type="entry name" value="TM_effector"/>
</dbReference>
<organism evidence="9 10">
    <name type="scientific">Dictyobacter aurantiacus</name>
    <dbReference type="NCBI Taxonomy" id="1936993"/>
    <lineage>
        <taxon>Bacteria</taxon>
        <taxon>Bacillati</taxon>
        <taxon>Chloroflexota</taxon>
        <taxon>Ktedonobacteria</taxon>
        <taxon>Ktedonobacterales</taxon>
        <taxon>Dictyobacteraceae</taxon>
        <taxon>Dictyobacter</taxon>
    </lineage>
</organism>
<dbReference type="OrthoDB" id="144362at2"/>
<dbReference type="EMBL" id="BIFQ01000002">
    <property type="protein sequence ID" value="GCE08530.1"/>
    <property type="molecule type" value="Genomic_DNA"/>
</dbReference>
<dbReference type="SUPFAM" id="SSF103473">
    <property type="entry name" value="MFS general substrate transporter"/>
    <property type="match status" value="1"/>
</dbReference>
<dbReference type="AlphaFoldDB" id="A0A401ZNZ5"/>
<feature type="transmembrane region" description="Helical" evidence="7">
    <location>
        <begin position="147"/>
        <end position="165"/>
    </location>
</feature>
<evidence type="ECO:0000256" key="2">
    <source>
        <dbReference type="ARBA" id="ARBA00022448"/>
    </source>
</evidence>
<keyword evidence="5 7" id="KW-1133">Transmembrane helix</keyword>
<keyword evidence="10" id="KW-1185">Reference proteome</keyword>
<feature type="transmembrane region" description="Helical" evidence="7">
    <location>
        <begin position="344"/>
        <end position="367"/>
    </location>
</feature>
<evidence type="ECO:0000256" key="4">
    <source>
        <dbReference type="ARBA" id="ARBA00022692"/>
    </source>
</evidence>
<dbReference type="Gene3D" id="1.20.1250.20">
    <property type="entry name" value="MFS general substrate transporter like domains"/>
    <property type="match status" value="1"/>
</dbReference>
<feature type="transmembrane region" description="Helical" evidence="7">
    <location>
        <begin position="257"/>
        <end position="278"/>
    </location>
</feature>
<name>A0A401ZNZ5_9CHLR</name>
<protein>
    <submittedName>
        <fullName evidence="9">MFS transporter</fullName>
    </submittedName>
</protein>
<evidence type="ECO:0000313" key="9">
    <source>
        <dbReference type="EMBL" id="GCE08530.1"/>
    </source>
</evidence>
<dbReference type="PROSITE" id="PS50850">
    <property type="entry name" value="MFS"/>
    <property type="match status" value="1"/>
</dbReference>
<reference evidence="10" key="1">
    <citation type="submission" date="2018-12" db="EMBL/GenBank/DDBJ databases">
        <title>Tengunoibacter tsumagoiensis gen. nov., sp. nov., Dictyobacter kobayashii sp. nov., D. alpinus sp. nov., and D. joshuensis sp. nov. and description of Dictyobacteraceae fam. nov. within the order Ktedonobacterales isolated from Tengu-no-mugimeshi.</title>
        <authorList>
            <person name="Wang C.M."/>
            <person name="Zheng Y."/>
            <person name="Sakai Y."/>
            <person name="Toyoda A."/>
            <person name="Minakuchi Y."/>
            <person name="Abe K."/>
            <person name="Yokota A."/>
            <person name="Yabe S."/>
        </authorList>
    </citation>
    <scope>NUCLEOTIDE SEQUENCE [LARGE SCALE GENOMIC DNA]</scope>
    <source>
        <strain evidence="10">S-27</strain>
    </source>
</reference>
<feature type="transmembrane region" description="Helical" evidence="7">
    <location>
        <begin position="45"/>
        <end position="66"/>
    </location>
</feature>
<keyword evidence="2" id="KW-0813">Transport</keyword>
<feature type="transmembrane region" description="Helical" evidence="7">
    <location>
        <begin position="21"/>
        <end position="39"/>
    </location>
</feature>
<feature type="transmembrane region" description="Helical" evidence="7">
    <location>
        <begin position="379"/>
        <end position="400"/>
    </location>
</feature>
<evidence type="ECO:0000256" key="7">
    <source>
        <dbReference type="SAM" id="Phobius"/>
    </source>
</evidence>
<feature type="transmembrane region" description="Helical" evidence="7">
    <location>
        <begin position="290"/>
        <end position="307"/>
    </location>
</feature>
<dbReference type="Pfam" id="PF05977">
    <property type="entry name" value="MFS_3"/>
    <property type="match status" value="1"/>
</dbReference>
<evidence type="ECO:0000256" key="5">
    <source>
        <dbReference type="ARBA" id="ARBA00022989"/>
    </source>
</evidence>
<dbReference type="PANTHER" id="PTHR23513">
    <property type="entry name" value="INTEGRAL MEMBRANE EFFLUX PROTEIN-RELATED"/>
    <property type="match status" value="1"/>
</dbReference>
<dbReference type="PRINTS" id="PR01988">
    <property type="entry name" value="EXPORTERBACE"/>
</dbReference>
<dbReference type="InterPro" id="IPR020846">
    <property type="entry name" value="MFS_dom"/>
</dbReference>
<accession>A0A401ZNZ5</accession>
<proteinExistence type="predicted"/>
<keyword evidence="4 7" id="KW-0812">Transmembrane</keyword>
<feature type="transmembrane region" description="Helical" evidence="7">
    <location>
        <begin position="78"/>
        <end position="101"/>
    </location>
</feature>
<evidence type="ECO:0000256" key="3">
    <source>
        <dbReference type="ARBA" id="ARBA00022475"/>
    </source>
</evidence>
<comment type="caution">
    <text evidence="9">The sequence shown here is derived from an EMBL/GenBank/DDBJ whole genome shotgun (WGS) entry which is preliminary data.</text>
</comment>
<feature type="transmembrane region" description="Helical" evidence="7">
    <location>
        <begin position="214"/>
        <end position="237"/>
    </location>
</feature>
<dbReference type="RefSeq" id="WP_126601060.1">
    <property type="nucleotide sequence ID" value="NZ_BIFQ01000002.1"/>
</dbReference>
<gene>
    <name evidence="9" type="ORF">KDAU_58590</name>
</gene>
<keyword evidence="3" id="KW-1003">Cell membrane</keyword>